<accession>A0A6N3H7N6</accession>
<organism evidence="3">
    <name type="scientific">Eubacterium limosum</name>
    <dbReference type="NCBI Taxonomy" id="1736"/>
    <lineage>
        <taxon>Bacteria</taxon>
        <taxon>Bacillati</taxon>
        <taxon>Bacillota</taxon>
        <taxon>Clostridia</taxon>
        <taxon>Eubacteriales</taxon>
        <taxon>Eubacteriaceae</taxon>
        <taxon>Eubacterium</taxon>
    </lineage>
</organism>
<dbReference type="Pfam" id="PF13556">
    <property type="entry name" value="HTH_30"/>
    <property type="match status" value="1"/>
</dbReference>
<reference evidence="3" key="1">
    <citation type="submission" date="2019-11" db="EMBL/GenBank/DDBJ databases">
        <authorList>
            <person name="Feng L."/>
        </authorList>
    </citation>
    <scope>NUCLEOTIDE SEQUENCE</scope>
    <source>
        <strain evidence="3">ElimosumLFYP34</strain>
    </source>
</reference>
<dbReference type="InterPro" id="IPR012914">
    <property type="entry name" value="PucR_dom"/>
</dbReference>
<dbReference type="PANTHER" id="PTHR33744">
    <property type="entry name" value="CARBOHYDRATE DIACID REGULATOR"/>
    <property type="match status" value="1"/>
</dbReference>
<dbReference type="Pfam" id="PF07905">
    <property type="entry name" value="PucR"/>
    <property type="match status" value="1"/>
</dbReference>
<gene>
    <name evidence="3" type="primary">pucR</name>
    <name evidence="3" type="ORF">ELLFYP34_01002</name>
</gene>
<evidence type="ECO:0000259" key="2">
    <source>
        <dbReference type="Pfam" id="PF13556"/>
    </source>
</evidence>
<evidence type="ECO:0000313" key="3">
    <source>
        <dbReference type="EMBL" id="VYU72578.1"/>
    </source>
</evidence>
<dbReference type="PANTHER" id="PTHR33744:SF16">
    <property type="entry name" value="CARBOHYDRATE DIACID REGULATOR"/>
    <property type="match status" value="1"/>
</dbReference>
<dbReference type="InterPro" id="IPR042070">
    <property type="entry name" value="PucR_C-HTH_sf"/>
</dbReference>
<dbReference type="Gene3D" id="1.10.10.2840">
    <property type="entry name" value="PucR C-terminal helix-turn-helix domain"/>
    <property type="match status" value="1"/>
</dbReference>
<evidence type="ECO:0000259" key="1">
    <source>
        <dbReference type="Pfam" id="PF07905"/>
    </source>
</evidence>
<feature type="domain" description="Purine catabolism PurC-like" evidence="1">
    <location>
        <begin position="7"/>
        <end position="140"/>
    </location>
</feature>
<dbReference type="InterPro" id="IPR025736">
    <property type="entry name" value="PucR_C-HTH_dom"/>
</dbReference>
<feature type="domain" description="PucR C-terminal helix-turn-helix" evidence="2">
    <location>
        <begin position="475"/>
        <end position="533"/>
    </location>
</feature>
<proteinExistence type="predicted"/>
<protein>
    <submittedName>
        <fullName evidence="3">Purine catabolism regulatory protein</fullName>
    </submittedName>
</protein>
<dbReference type="AlphaFoldDB" id="A0A6N3H7N6"/>
<dbReference type="EMBL" id="CACRTR010000023">
    <property type="protein sequence ID" value="VYU72578.1"/>
    <property type="molecule type" value="Genomic_DNA"/>
</dbReference>
<name>A0A6N3H7N6_EUBLI</name>
<sequence length="541" mass="60330">MSVTVADLLKLPCLREARVAGGHKGLGRFVGSISVLEYADPGALVDSFFENPSFVPGSEVVVSGFINIKDDVDTQCRVLKRLSEGGEAALILYYVGIYLPSIDKRLVDLADTLGFPLICMPENRLDFRYSEVITQTMETIFMDQNKDPHFVSAMLERITQLPDNRRTLGNVLRMLSDRLRSSLILFDHTLNHPEIAAWPISAAEYITNVLPELTREGLSSGSLVLAEENLTLYSTVLPVLTDHTPKMNLVLVSENPVQSTAALEDAAEVLCLFINIWNKKEGTIGYSELIRSILNDEPLKMRRLADILGIDVASIHTMWLVRPENGLKPTASAQLNEQVLKICRDFMQRQHLAGPSDIYDNTVVLFIQDTPLSSQMLAHAENLMACLEEESFPVSFGFFTNQPDTSSVRKSFLLYQNHLKNARILYPASAFLSQAELSFTADCAETIARGEAMVRQVTAPLEPLLHTDSTIQEDLLATLSVYLLDAQANVSRTAELLYLHKNTVKYRLHKINSLLGYPVTKMPESNQLYTALAVRRLLDGQ</sequence>
<dbReference type="InterPro" id="IPR051448">
    <property type="entry name" value="CdaR-like_regulators"/>
</dbReference>